<dbReference type="Pfam" id="PF00929">
    <property type="entry name" value="RNase_T"/>
    <property type="match status" value="1"/>
</dbReference>
<dbReference type="InterPro" id="IPR036397">
    <property type="entry name" value="RNaseH_sf"/>
</dbReference>
<evidence type="ECO:0000256" key="9">
    <source>
        <dbReference type="ARBA" id="ARBA00025599"/>
    </source>
</evidence>
<evidence type="ECO:0000256" key="10">
    <source>
        <dbReference type="SAM" id="MobiDB-lite"/>
    </source>
</evidence>
<evidence type="ECO:0000256" key="3">
    <source>
        <dbReference type="ARBA" id="ARBA00016937"/>
    </source>
</evidence>
<dbReference type="GO" id="GO:0003676">
    <property type="term" value="F:nucleic acid binding"/>
    <property type="evidence" value="ECO:0007669"/>
    <property type="project" value="InterPro"/>
</dbReference>
<keyword evidence="7" id="KW-0269">Exonuclease</keyword>
<dbReference type="InterPro" id="IPR047021">
    <property type="entry name" value="REXO1/3/4-like"/>
</dbReference>
<dbReference type="GO" id="GO:0008408">
    <property type="term" value="F:3'-5' exonuclease activity"/>
    <property type="evidence" value="ECO:0007669"/>
    <property type="project" value="InterPro"/>
</dbReference>
<dbReference type="InterPro" id="IPR037431">
    <property type="entry name" value="REX4_DEDDh_dom"/>
</dbReference>
<evidence type="ECO:0000259" key="11">
    <source>
        <dbReference type="SMART" id="SM00479"/>
    </source>
</evidence>
<dbReference type="InterPro" id="IPR012337">
    <property type="entry name" value="RNaseH-like_sf"/>
</dbReference>
<sequence>MTSTTTVQRAPSSNWRELQEKLKQTRQSSSPAKIPVERPTKRRRKDSSPPPSSSSSSPSSHHRPPLKTVHREHGAEQSTLKIAESISSAPLQSEMWFADDLRNDRDRQLAQDLVTQPDKIVAPVEDLKGKRKATLDELLGTPSLPTGRKAKPGEYVALDCEFVGVGPDAEESMLARVSIVNYFGVLVYDTFVRPKEAVTDYRTFVSGVREQDLRDAPTFEEVARKVADIIEGKILVGHAIHNDTQALMLKHPSHAIRDTARHAPIHDLAKTKRPALKKIAKLFLGIDIQAGEHSSIDDARATMAVYRHFKDDWEAAVRKGQRPAPIADNSPRPTLAIAGTLKQIKRDAATQQKGQTEPRKRTHSDSRKPSGGSKSDWWREGLE</sequence>
<dbReference type="AlphaFoldDB" id="G7E295"/>
<dbReference type="SMART" id="SM00479">
    <property type="entry name" value="EXOIII"/>
    <property type="match status" value="1"/>
</dbReference>
<keyword evidence="5" id="KW-0540">Nuclease</keyword>
<dbReference type="CDD" id="cd06144">
    <property type="entry name" value="REX4_like"/>
    <property type="match status" value="1"/>
</dbReference>
<feature type="domain" description="Exonuclease" evidence="11">
    <location>
        <begin position="154"/>
        <end position="315"/>
    </location>
</feature>
<dbReference type="InterPro" id="IPR013520">
    <property type="entry name" value="Ribonucl_H"/>
</dbReference>
<feature type="region of interest" description="Disordered" evidence="10">
    <location>
        <begin position="320"/>
        <end position="383"/>
    </location>
</feature>
<dbReference type="GO" id="GO:0006364">
    <property type="term" value="P:rRNA processing"/>
    <property type="evidence" value="ECO:0007669"/>
    <property type="project" value="UniProtKB-KW"/>
</dbReference>
<keyword evidence="6" id="KW-0378">Hydrolase</keyword>
<feature type="region of interest" description="Disordered" evidence="10">
    <location>
        <begin position="1"/>
        <end position="77"/>
    </location>
</feature>
<dbReference type="Gene3D" id="3.30.420.10">
    <property type="entry name" value="Ribonuclease H-like superfamily/Ribonuclease H"/>
    <property type="match status" value="1"/>
</dbReference>
<keyword evidence="8" id="KW-0539">Nucleus</keyword>
<evidence type="ECO:0000313" key="13">
    <source>
        <dbReference type="Proteomes" id="UP000009131"/>
    </source>
</evidence>
<accession>G7E295</accession>
<dbReference type="RefSeq" id="XP_014565398.1">
    <property type="nucleotide sequence ID" value="XM_014709912.1"/>
</dbReference>
<dbReference type="PANTHER" id="PTHR12801">
    <property type="entry name" value="RNA EXONUCLEASE REXO1 / RECO3 FAMILY MEMBER-RELATED"/>
    <property type="match status" value="1"/>
</dbReference>
<organism evidence="12 13">
    <name type="scientific">Mixia osmundae (strain CBS 9802 / IAM 14324 / JCM 22182 / KY 12970)</name>
    <dbReference type="NCBI Taxonomy" id="764103"/>
    <lineage>
        <taxon>Eukaryota</taxon>
        <taxon>Fungi</taxon>
        <taxon>Dikarya</taxon>
        <taxon>Basidiomycota</taxon>
        <taxon>Pucciniomycotina</taxon>
        <taxon>Mixiomycetes</taxon>
        <taxon>Mixiales</taxon>
        <taxon>Mixiaceae</taxon>
        <taxon>Mixia</taxon>
    </lineage>
</organism>
<evidence type="ECO:0000256" key="5">
    <source>
        <dbReference type="ARBA" id="ARBA00022722"/>
    </source>
</evidence>
<dbReference type="Proteomes" id="UP000009131">
    <property type="component" value="Unassembled WGS sequence"/>
</dbReference>
<dbReference type="eggNOG" id="KOG2249">
    <property type="taxonomic scope" value="Eukaryota"/>
</dbReference>
<dbReference type="HOGENOM" id="CLU_022453_2_1_1"/>
<proteinExistence type="inferred from homology"/>
<evidence type="ECO:0000256" key="1">
    <source>
        <dbReference type="ARBA" id="ARBA00004123"/>
    </source>
</evidence>
<evidence type="ECO:0000256" key="4">
    <source>
        <dbReference type="ARBA" id="ARBA00022552"/>
    </source>
</evidence>
<dbReference type="InParanoid" id="G7E295"/>
<dbReference type="EMBL" id="BABT02000110">
    <property type="protein sequence ID" value="GAA96955.1"/>
    <property type="molecule type" value="Genomic_DNA"/>
</dbReference>
<feature type="compositionally biased region" description="Basic and acidic residues" evidence="10">
    <location>
        <begin position="356"/>
        <end position="368"/>
    </location>
</feature>
<dbReference type="GO" id="GO:0005634">
    <property type="term" value="C:nucleus"/>
    <property type="evidence" value="ECO:0007669"/>
    <property type="project" value="UniProtKB-SubCell"/>
</dbReference>
<dbReference type="OrthoDB" id="8191639at2759"/>
<comment type="function">
    <text evidence="9">Exoribonuclease involved in ribosome biosynthesis. Involved in the processing of ITS1, the internal transcribed spacer localized between the 18S and 5.8S rRNAs.</text>
</comment>
<evidence type="ECO:0000256" key="8">
    <source>
        <dbReference type="ARBA" id="ARBA00023242"/>
    </source>
</evidence>
<protein>
    <recommendedName>
        <fullName evidence="3">RNA exonuclease 4</fullName>
    </recommendedName>
</protein>
<evidence type="ECO:0000256" key="7">
    <source>
        <dbReference type="ARBA" id="ARBA00022839"/>
    </source>
</evidence>
<feature type="compositionally biased region" description="Polar residues" evidence="10">
    <location>
        <begin position="1"/>
        <end position="16"/>
    </location>
</feature>
<keyword evidence="13" id="KW-1185">Reference proteome</keyword>
<dbReference type="FunFam" id="3.30.420.10:FF:000007">
    <property type="entry name" value="Interferon-stimulated exonuclease gene 20"/>
    <property type="match status" value="1"/>
</dbReference>
<comment type="caution">
    <text evidence="12">The sequence shown here is derived from an EMBL/GenBank/DDBJ whole genome shotgun (WGS) entry which is preliminary data.</text>
</comment>
<comment type="subcellular location">
    <subcellularLocation>
        <location evidence="1">Nucleus</location>
    </subcellularLocation>
</comment>
<reference evidence="12 13" key="1">
    <citation type="journal article" date="2011" name="J. Gen. Appl. Microbiol.">
        <title>Draft genome sequencing of the enigmatic basidiomycete Mixia osmundae.</title>
        <authorList>
            <person name="Nishida H."/>
            <person name="Nagatsuka Y."/>
            <person name="Sugiyama J."/>
        </authorList>
    </citation>
    <scope>NUCLEOTIDE SEQUENCE [LARGE SCALE GENOMIC DNA]</scope>
    <source>
        <strain evidence="13">CBS 9802 / IAM 14324 / JCM 22182 / KY 12970</strain>
    </source>
</reference>
<keyword evidence="4" id="KW-0698">rRNA processing</keyword>
<reference evidence="12 13" key="2">
    <citation type="journal article" date="2012" name="Open Biol.">
        <title>Characteristics of nucleosomes and linker DNA regions on the genome of the basidiomycete Mixia osmundae revealed by mono- and dinucleosome mapping.</title>
        <authorList>
            <person name="Nishida H."/>
            <person name="Kondo S."/>
            <person name="Matsumoto T."/>
            <person name="Suzuki Y."/>
            <person name="Yoshikawa H."/>
            <person name="Taylor T.D."/>
            <person name="Sugiyama J."/>
        </authorList>
    </citation>
    <scope>NUCLEOTIDE SEQUENCE [LARGE SCALE GENOMIC DNA]</scope>
    <source>
        <strain evidence="13">CBS 9802 / IAM 14324 / JCM 22182 / KY 12970</strain>
    </source>
</reference>
<evidence type="ECO:0000313" key="12">
    <source>
        <dbReference type="EMBL" id="GAA96955.1"/>
    </source>
</evidence>
<evidence type="ECO:0000256" key="2">
    <source>
        <dbReference type="ARBA" id="ARBA00010489"/>
    </source>
</evidence>
<dbReference type="GO" id="GO:0000027">
    <property type="term" value="P:ribosomal large subunit assembly"/>
    <property type="evidence" value="ECO:0007669"/>
    <property type="project" value="TreeGrafter"/>
</dbReference>
<comment type="similarity">
    <text evidence="2">Belongs to the REXO4 family.</text>
</comment>
<evidence type="ECO:0000256" key="6">
    <source>
        <dbReference type="ARBA" id="ARBA00022801"/>
    </source>
</evidence>
<dbReference type="STRING" id="764103.G7E295"/>
<name>G7E295_MIXOS</name>
<dbReference type="SUPFAM" id="SSF53098">
    <property type="entry name" value="Ribonuclease H-like"/>
    <property type="match status" value="1"/>
</dbReference>
<dbReference type="PANTHER" id="PTHR12801:SF45">
    <property type="entry name" value="RNA EXONUCLEASE 4"/>
    <property type="match status" value="1"/>
</dbReference>
<gene>
    <name evidence="12" type="primary">Mo03629</name>
    <name evidence="12" type="ORF">E5Q_03629</name>
</gene>